<proteinExistence type="predicted"/>
<reference evidence="1" key="1">
    <citation type="submission" date="2019-12" db="EMBL/GenBank/DDBJ databases">
        <authorList>
            <person name="Scholes J."/>
        </authorList>
    </citation>
    <scope>NUCLEOTIDE SEQUENCE</scope>
</reference>
<keyword evidence="2" id="KW-1185">Reference proteome</keyword>
<organism evidence="1 2">
    <name type="scientific">Striga hermonthica</name>
    <name type="common">Purple witchweed</name>
    <name type="synonym">Buchnera hermonthica</name>
    <dbReference type="NCBI Taxonomy" id="68872"/>
    <lineage>
        <taxon>Eukaryota</taxon>
        <taxon>Viridiplantae</taxon>
        <taxon>Streptophyta</taxon>
        <taxon>Embryophyta</taxon>
        <taxon>Tracheophyta</taxon>
        <taxon>Spermatophyta</taxon>
        <taxon>Magnoliopsida</taxon>
        <taxon>eudicotyledons</taxon>
        <taxon>Gunneridae</taxon>
        <taxon>Pentapetalae</taxon>
        <taxon>asterids</taxon>
        <taxon>lamiids</taxon>
        <taxon>Lamiales</taxon>
        <taxon>Orobanchaceae</taxon>
        <taxon>Buchnereae</taxon>
        <taxon>Striga</taxon>
    </lineage>
</organism>
<dbReference type="OrthoDB" id="776574at2759"/>
<dbReference type="PANTHER" id="PTHR34193">
    <property type="entry name" value="OS11G0199801 PROTEIN"/>
    <property type="match status" value="1"/>
</dbReference>
<protein>
    <submittedName>
        <fullName evidence="1">Uncharacterized protein</fullName>
    </submittedName>
</protein>
<sequence>MGRSSDFRFWDEKLLNDHHGYTDPDSDGLKCDVPKLLQDQLEAFSPPFWPRTKPSDLRQENFAMPPNGRKEMMEMVKDMPESSYELSLKDIVDGQQTMDKLQVKEVVAQTKKTKHKMERKIPQSNNCQISRSESMEGEVYLLKLFLPLSLSFSKKSKTRKDSKICSVQSQTSEGSRRRANKDWWKIIALAVKDNQIGTKIDKRAASGDGSNITRYAFSVFTNSSVTVK</sequence>
<accession>A0A9N7RPU8</accession>
<dbReference type="AlphaFoldDB" id="A0A9N7RPU8"/>
<dbReference type="Proteomes" id="UP001153555">
    <property type="component" value="Unassembled WGS sequence"/>
</dbReference>
<evidence type="ECO:0000313" key="2">
    <source>
        <dbReference type="Proteomes" id="UP001153555"/>
    </source>
</evidence>
<evidence type="ECO:0000313" key="1">
    <source>
        <dbReference type="EMBL" id="CAA0839469.1"/>
    </source>
</evidence>
<name>A0A9N7RPU8_STRHE</name>
<comment type="caution">
    <text evidence="1">The sequence shown here is derived from an EMBL/GenBank/DDBJ whole genome shotgun (WGS) entry which is preliminary data.</text>
</comment>
<gene>
    <name evidence="1" type="ORF">SHERM_06035</name>
</gene>
<dbReference type="PANTHER" id="PTHR34193:SF1">
    <property type="entry name" value="EXPRESSED PROTEIN"/>
    <property type="match status" value="1"/>
</dbReference>
<dbReference type="EMBL" id="CACSLK010031421">
    <property type="protein sequence ID" value="CAA0839469.1"/>
    <property type="molecule type" value="Genomic_DNA"/>
</dbReference>